<keyword evidence="3" id="KW-1185">Reference proteome</keyword>
<organism evidence="2 3">
    <name type="scientific">Neisseria perflava</name>
    <dbReference type="NCBI Taxonomy" id="33053"/>
    <lineage>
        <taxon>Bacteria</taxon>
        <taxon>Pseudomonadati</taxon>
        <taxon>Pseudomonadota</taxon>
        <taxon>Betaproteobacteria</taxon>
        <taxon>Neisseriales</taxon>
        <taxon>Neisseriaceae</taxon>
        <taxon>Neisseria</taxon>
    </lineage>
</organism>
<feature type="signal peptide" evidence="1">
    <location>
        <begin position="1"/>
        <end position="18"/>
    </location>
</feature>
<evidence type="ECO:0000256" key="1">
    <source>
        <dbReference type="SAM" id="SignalP"/>
    </source>
</evidence>
<keyword evidence="1" id="KW-0732">Signal</keyword>
<evidence type="ECO:0000313" key="3">
    <source>
        <dbReference type="Proteomes" id="UP000234781"/>
    </source>
</evidence>
<dbReference type="Proteomes" id="UP000234781">
    <property type="component" value="Chromosome"/>
</dbReference>
<dbReference type="RefSeq" id="WP_036493924.1">
    <property type="nucleotide sequence ID" value="NZ_CP136962.1"/>
</dbReference>
<dbReference type="AlphaFoldDB" id="A0AAF0YP45"/>
<dbReference type="GeneID" id="49950606"/>
<gene>
    <name evidence="2" type="ORF">CYJ98_008800</name>
</gene>
<protein>
    <submittedName>
        <fullName evidence="2">Uncharacterized protein</fullName>
    </submittedName>
</protein>
<proteinExistence type="predicted"/>
<dbReference type="EMBL" id="CP136962">
    <property type="protein sequence ID" value="WOS97660.1"/>
    <property type="molecule type" value="Genomic_DNA"/>
</dbReference>
<sequence length="150" mass="17033">MRKLIFTVLFILPSFSLAGNLHCKKPVEEMIGESQRCFYQGGLSDAITAFSKYSAQWNKKKGESIPFLWFPILKNGIPKTTVTMAQLPKSRSVTPFSETKDYPLETIVAGIEWKNKNKVKIMGCVYETDYCLSATFIQKEDKVFIESIST</sequence>
<evidence type="ECO:0000313" key="2">
    <source>
        <dbReference type="EMBL" id="WOS97660.1"/>
    </source>
</evidence>
<reference evidence="3" key="1">
    <citation type="submission" date="2017-12" db="EMBL/GenBank/DDBJ databases">
        <title>Phylogenetic diversity of female urinary microbiome.</title>
        <authorList>
            <person name="Thomas-White K."/>
            <person name="Wolfe A.J."/>
        </authorList>
    </citation>
    <scope>NUCLEOTIDE SEQUENCE [LARGE SCALE GENOMIC DNA]</scope>
    <source>
        <strain evidence="3">UMB0023</strain>
    </source>
</reference>
<feature type="chain" id="PRO_5042162343" evidence="1">
    <location>
        <begin position="19"/>
        <end position="150"/>
    </location>
</feature>
<name>A0AAF0YP45_NEIPE</name>
<accession>A0AAF0YP45</accession>